<dbReference type="Proteomes" id="UP000002051">
    <property type="component" value="Chromosome 4"/>
</dbReference>
<dbReference type="PaxDb" id="3880-AES89234"/>
<gene>
    <name evidence="1" type="ordered locus">MTR_4g071480</name>
</gene>
<dbReference type="AlphaFoldDB" id="G7JJT1"/>
<evidence type="ECO:0000313" key="2">
    <source>
        <dbReference type="EnsemblPlants" id="AES89234"/>
    </source>
</evidence>
<organism evidence="1 3">
    <name type="scientific">Medicago truncatula</name>
    <name type="common">Barrel medic</name>
    <name type="synonym">Medicago tribuloides</name>
    <dbReference type="NCBI Taxonomy" id="3880"/>
    <lineage>
        <taxon>Eukaryota</taxon>
        <taxon>Viridiplantae</taxon>
        <taxon>Streptophyta</taxon>
        <taxon>Embryophyta</taxon>
        <taxon>Tracheophyta</taxon>
        <taxon>Spermatophyta</taxon>
        <taxon>Magnoliopsida</taxon>
        <taxon>eudicotyledons</taxon>
        <taxon>Gunneridae</taxon>
        <taxon>Pentapetalae</taxon>
        <taxon>rosids</taxon>
        <taxon>fabids</taxon>
        <taxon>Fabales</taxon>
        <taxon>Fabaceae</taxon>
        <taxon>Papilionoideae</taxon>
        <taxon>50 kb inversion clade</taxon>
        <taxon>NPAAA clade</taxon>
        <taxon>Hologalegina</taxon>
        <taxon>IRL clade</taxon>
        <taxon>Trifolieae</taxon>
        <taxon>Medicago</taxon>
    </lineage>
</organism>
<dbReference type="EMBL" id="CM001220">
    <property type="protein sequence ID" value="AES89234.1"/>
    <property type="molecule type" value="Genomic_DNA"/>
</dbReference>
<dbReference type="HOGENOM" id="CLU_1392082_0_0_1"/>
<keyword evidence="3" id="KW-1185">Reference proteome</keyword>
<accession>G7JJT1</accession>
<evidence type="ECO:0000313" key="3">
    <source>
        <dbReference type="Proteomes" id="UP000002051"/>
    </source>
</evidence>
<evidence type="ECO:0000313" key="1">
    <source>
        <dbReference type="EMBL" id="AES89234.1"/>
    </source>
</evidence>
<name>G7JJT1_MEDTR</name>
<reference evidence="2" key="3">
    <citation type="submission" date="2015-04" db="UniProtKB">
        <authorList>
            <consortium name="EnsemblPlants"/>
        </authorList>
    </citation>
    <scope>IDENTIFICATION</scope>
    <source>
        <strain evidence="2">cv. Jemalong A17</strain>
    </source>
</reference>
<sequence>MDNTIHVDVRVVKTIVRILVIDMNISNLLSDKTFLVSDSNSYFIYDWNNIINSCIEGYMLWGWWRDEATPPRYLFTPLGLSRSNPSVSGFFTDLLIYVDFLAFSLQPPRRWSCGWLRRLSCHNLIVMGGYGSWVCSIPKFKFLVMVFCFGEGHQLKHRVRRCVVPQILVAITKVHVPGFVDSVWGRDVAFKWMVLP</sequence>
<dbReference type="EnsemblPlants" id="AES89234">
    <property type="protein sequence ID" value="AES89234"/>
    <property type="gene ID" value="MTR_4g071480"/>
</dbReference>
<reference evidence="1 3" key="2">
    <citation type="journal article" date="2014" name="BMC Genomics">
        <title>An improved genome release (version Mt4.0) for the model legume Medicago truncatula.</title>
        <authorList>
            <person name="Tang H."/>
            <person name="Krishnakumar V."/>
            <person name="Bidwell S."/>
            <person name="Rosen B."/>
            <person name="Chan A."/>
            <person name="Zhou S."/>
            <person name="Gentzbittel L."/>
            <person name="Childs K.L."/>
            <person name="Yandell M."/>
            <person name="Gundlach H."/>
            <person name="Mayer K.F."/>
            <person name="Schwartz D.C."/>
            <person name="Town C.D."/>
        </authorList>
    </citation>
    <scope>GENOME REANNOTATION</scope>
    <source>
        <strain evidence="1">A17</strain>
        <strain evidence="2 3">cv. Jemalong A17</strain>
    </source>
</reference>
<reference evidence="1 3" key="1">
    <citation type="journal article" date="2011" name="Nature">
        <title>The Medicago genome provides insight into the evolution of rhizobial symbioses.</title>
        <authorList>
            <person name="Young N.D."/>
            <person name="Debelle F."/>
            <person name="Oldroyd G.E."/>
            <person name="Geurts R."/>
            <person name="Cannon S.B."/>
            <person name="Udvardi M.K."/>
            <person name="Benedito V.A."/>
            <person name="Mayer K.F."/>
            <person name="Gouzy J."/>
            <person name="Schoof H."/>
            <person name="Van de Peer Y."/>
            <person name="Proost S."/>
            <person name="Cook D.R."/>
            <person name="Meyers B.C."/>
            <person name="Spannagl M."/>
            <person name="Cheung F."/>
            <person name="De Mita S."/>
            <person name="Krishnakumar V."/>
            <person name="Gundlach H."/>
            <person name="Zhou S."/>
            <person name="Mudge J."/>
            <person name="Bharti A.K."/>
            <person name="Murray J.D."/>
            <person name="Naoumkina M.A."/>
            <person name="Rosen B."/>
            <person name="Silverstein K.A."/>
            <person name="Tang H."/>
            <person name="Rombauts S."/>
            <person name="Zhao P.X."/>
            <person name="Zhou P."/>
            <person name="Barbe V."/>
            <person name="Bardou P."/>
            <person name="Bechner M."/>
            <person name="Bellec A."/>
            <person name="Berger A."/>
            <person name="Berges H."/>
            <person name="Bidwell S."/>
            <person name="Bisseling T."/>
            <person name="Choisne N."/>
            <person name="Couloux A."/>
            <person name="Denny R."/>
            <person name="Deshpande S."/>
            <person name="Dai X."/>
            <person name="Doyle J.J."/>
            <person name="Dudez A.M."/>
            <person name="Farmer A.D."/>
            <person name="Fouteau S."/>
            <person name="Franken C."/>
            <person name="Gibelin C."/>
            <person name="Gish J."/>
            <person name="Goldstein S."/>
            <person name="Gonzalez A.J."/>
            <person name="Green P.J."/>
            <person name="Hallab A."/>
            <person name="Hartog M."/>
            <person name="Hua A."/>
            <person name="Humphray S.J."/>
            <person name="Jeong D.H."/>
            <person name="Jing Y."/>
            <person name="Jocker A."/>
            <person name="Kenton S.M."/>
            <person name="Kim D.J."/>
            <person name="Klee K."/>
            <person name="Lai H."/>
            <person name="Lang C."/>
            <person name="Lin S."/>
            <person name="Macmil S.L."/>
            <person name="Magdelenat G."/>
            <person name="Matthews L."/>
            <person name="McCorrison J."/>
            <person name="Monaghan E.L."/>
            <person name="Mun J.H."/>
            <person name="Najar F.Z."/>
            <person name="Nicholson C."/>
            <person name="Noirot C."/>
            <person name="O'Bleness M."/>
            <person name="Paule C.R."/>
            <person name="Poulain J."/>
            <person name="Prion F."/>
            <person name="Qin B."/>
            <person name="Qu C."/>
            <person name="Retzel E.F."/>
            <person name="Riddle C."/>
            <person name="Sallet E."/>
            <person name="Samain S."/>
            <person name="Samson N."/>
            <person name="Sanders I."/>
            <person name="Saurat O."/>
            <person name="Scarpelli C."/>
            <person name="Schiex T."/>
            <person name="Segurens B."/>
            <person name="Severin A.J."/>
            <person name="Sherrier D.J."/>
            <person name="Shi R."/>
            <person name="Sims S."/>
            <person name="Singer S.R."/>
            <person name="Sinharoy S."/>
            <person name="Sterck L."/>
            <person name="Viollet A."/>
            <person name="Wang B.B."/>
            <person name="Wang K."/>
            <person name="Wang M."/>
            <person name="Wang X."/>
            <person name="Warfsmann J."/>
            <person name="Weissenbach J."/>
            <person name="White D.D."/>
            <person name="White J.D."/>
            <person name="Wiley G.B."/>
            <person name="Wincker P."/>
            <person name="Xing Y."/>
            <person name="Yang L."/>
            <person name="Yao Z."/>
            <person name="Ying F."/>
            <person name="Zhai J."/>
            <person name="Zhou L."/>
            <person name="Zuber A."/>
            <person name="Denarie J."/>
            <person name="Dixon R.A."/>
            <person name="May G.D."/>
            <person name="Schwartz D.C."/>
            <person name="Rogers J."/>
            <person name="Quetier F."/>
            <person name="Town C.D."/>
            <person name="Roe B.A."/>
        </authorList>
    </citation>
    <scope>NUCLEOTIDE SEQUENCE [LARGE SCALE GENOMIC DNA]</scope>
    <source>
        <strain evidence="1">A17</strain>
        <strain evidence="2 3">cv. Jemalong A17</strain>
    </source>
</reference>
<proteinExistence type="predicted"/>
<protein>
    <submittedName>
        <fullName evidence="1">Acetyl-coA carboxylase carboxyltransferase beta subunit, putative</fullName>
    </submittedName>
</protein>